<dbReference type="GO" id="GO:0003924">
    <property type="term" value="F:GTPase activity"/>
    <property type="evidence" value="ECO:0007669"/>
    <property type="project" value="InterPro"/>
</dbReference>
<dbReference type="CDD" id="cd02440">
    <property type="entry name" value="AdoMet_MTases"/>
    <property type="match status" value="1"/>
</dbReference>
<dbReference type="OrthoDB" id="200734at2759"/>
<evidence type="ECO:0000259" key="1">
    <source>
        <dbReference type="Pfam" id="PF00009"/>
    </source>
</evidence>
<dbReference type="Proteomes" id="UP000649617">
    <property type="component" value="Unassembled WGS sequence"/>
</dbReference>
<gene>
    <name evidence="2" type="primary">efbA</name>
    <name evidence="2" type="ORF">SPIL2461_LOCUS21561</name>
</gene>
<evidence type="ECO:0000313" key="3">
    <source>
        <dbReference type="Proteomes" id="UP000649617"/>
    </source>
</evidence>
<proteinExistence type="predicted"/>
<dbReference type="SUPFAM" id="SSF53335">
    <property type="entry name" value="S-adenosyl-L-methionine-dependent methyltransferases"/>
    <property type="match status" value="1"/>
</dbReference>
<dbReference type="SUPFAM" id="SSF52540">
    <property type="entry name" value="P-loop containing nucleoside triphosphate hydrolases"/>
    <property type="match status" value="1"/>
</dbReference>
<dbReference type="GO" id="GO:0005829">
    <property type="term" value="C:cytosol"/>
    <property type="evidence" value="ECO:0007669"/>
    <property type="project" value="TreeGrafter"/>
</dbReference>
<dbReference type="InterPro" id="IPR029063">
    <property type="entry name" value="SAM-dependent_MTases_sf"/>
</dbReference>
<reference evidence="2" key="1">
    <citation type="submission" date="2021-02" db="EMBL/GenBank/DDBJ databases">
        <authorList>
            <person name="Dougan E. K."/>
            <person name="Rhodes N."/>
            <person name="Thang M."/>
            <person name="Chan C."/>
        </authorList>
    </citation>
    <scope>NUCLEOTIDE SEQUENCE</scope>
</reference>
<evidence type="ECO:0000313" key="2">
    <source>
        <dbReference type="EMBL" id="CAE7746562.1"/>
    </source>
</evidence>
<dbReference type="Gene3D" id="3.40.50.300">
    <property type="entry name" value="P-loop containing nucleotide triphosphate hydrolases"/>
    <property type="match status" value="1"/>
</dbReference>
<keyword evidence="3" id="KW-1185">Reference proteome</keyword>
<dbReference type="PANTHER" id="PTHR42908">
    <property type="entry name" value="TRANSLATION ELONGATION FACTOR-RELATED"/>
    <property type="match status" value="1"/>
</dbReference>
<feature type="domain" description="Tr-type G" evidence="1">
    <location>
        <begin position="277"/>
        <end position="330"/>
    </location>
</feature>
<organism evidence="2 3">
    <name type="scientific">Symbiodinium pilosum</name>
    <name type="common">Dinoflagellate</name>
    <dbReference type="NCBI Taxonomy" id="2952"/>
    <lineage>
        <taxon>Eukaryota</taxon>
        <taxon>Sar</taxon>
        <taxon>Alveolata</taxon>
        <taxon>Dinophyceae</taxon>
        <taxon>Suessiales</taxon>
        <taxon>Symbiodiniaceae</taxon>
        <taxon>Symbiodinium</taxon>
    </lineage>
</organism>
<comment type="caution">
    <text evidence="2">The sequence shown here is derived from an EMBL/GenBank/DDBJ whole genome shotgun (WGS) entry which is preliminary data.</text>
</comment>
<dbReference type="Pfam" id="PF13578">
    <property type="entry name" value="Methyltransf_24"/>
    <property type="match status" value="1"/>
</dbReference>
<dbReference type="Gene3D" id="3.40.50.150">
    <property type="entry name" value="Vaccinia Virus protein VP39"/>
    <property type="match status" value="1"/>
</dbReference>
<sequence>MHHSQEPNPKNLPKQRNLFSLAKSLPLEDSVVVEIGFNAGHSCLLMLLAHPKLQVIAFDLCEHAYTRACFDILQAAFPGRLRLVPGKSQQTLPRWVADHEERADLIHIDGDHDPQAAKADLKNARALARLGAWVVFDDTCFTPLKAVWNEMLEAQFISIPERQFCATTRHSIARYVQKHSKQDDLLSILRPALEHRGRMRHVLVMAPTDHGQDSLLGYLCKHRLWSGKASSKKLVPSTTERHQSHWISLPLRFEPRDELPHLLQLVAPHFADVQQITDCLPLADGILLVVDCAEGLTESFCQVFGTAVARGLQPVLFLNKLDKLLSLEPDNELCYQRLCNILERLNSMIEGVPSLKPLCVEDGNVVFGRGSLSVAESIGGWGFTLAHFITEMAKKKSWTEEQVAKLTPRLWGDHFYNGRWGTEGER</sequence>
<dbReference type="GO" id="GO:0003746">
    <property type="term" value="F:translation elongation factor activity"/>
    <property type="evidence" value="ECO:0007669"/>
    <property type="project" value="TreeGrafter"/>
</dbReference>
<dbReference type="InterPro" id="IPR027417">
    <property type="entry name" value="P-loop_NTPase"/>
</dbReference>
<protein>
    <submittedName>
        <fullName evidence="2">EfbA protein</fullName>
    </submittedName>
</protein>
<name>A0A812XP63_SYMPI</name>
<dbReference type="GO" id="GO:0005525">
    <property type="term" value="F:GTP binding"/>
    <property type="evidence" value="ECO:0007669"/>
    <property type="project" value="InterPro"/>
</dbReference>
<dbReference type="PANTHER" id="PTHR42908:SF3">
    <property type="entry name" value="ELONGATION FACTOR-LIKE GTPASE 1"/>
    <property type="match status" value="1"/>
</dbReference>
<feature type="non-terminal residue" evidence="2">
    <location>
        <position position="426"/>
    </location>
</feature>
<accession>A0A812XP63</accession>
<dbReference type="InterPro" id="IPR000795">
    <property type="entry name" value="T_Tr_GTP-bd_dom"/>
</dbReference>
<dbReference type="Pfam" id="PF00009">
    <property type="entry name" value="GTP_EFTU"/>
    <property type="match status" value="1"/>
</dbReference>
<dbReference type="EMBL" id="CAJNIZ010046364">
    <property type="protein sequence ID" value="CAE7746562.1"/>
    <property type="molecule type" value="Genomic_DNA"/>
</dbReference>
<dbReference type="AlphaFoldDB" id="A0A812XP63"/>
<dbReference type="GO" id="GO:1990904">
    <property type="term" value="C:ribonucleoprotein complex"/>
    <property type="evidence" value="ECO:0007669"/>
    <property type="project" value="TreeGrafter"/>
</dbReference>